<proteinExistence type="predicted"/>
<dbReference type="PANTHER" id="PTHR43316:SF3">
    <property type="entry name" value="HALOACID DEHALOGENASE, TYPE II (AFU_ORTHOLOGUE AFUA_2G07750)-RELATED"/>
    <property type="match status" value="1"/>
</dbReference>
<dbReference type="InterPro" id="IPR023214">
    <property type="entry name" value="HAD_sf"/>
</dbReference>
<keyword evidence="3" id="KW-1185">Reference proteome</keyword>
<dbReference type="RefSeq" id="WP_175187593.1">
    <property type="nucleotide sequence ID" value="NZ_JABVZQ010000012.1"/>
</dbReference>
<dbReference type="PRINTS" id="PR00413">
    <property type="entry name" value="HADHALOGNASE"/>
</dbReference>
<dbReference type="EMBL" id="JADGII010000013">
    <property type="protein sequence ID" value="MBF0637190.1"/>
    <property type="molecule type" value="Genomic_DNA"/>
</dbReference>
<evidence type="ECO:0000256" key="1">
    <source>
        <dbReference type="ARBA" id="ARBA00022801"/>
    </source>
</evidence>
<dbReference type="InterPro" id="IPR036412">
    <property type="entry name" value="HAD-like_sf"/>
</dbReference>
<keyword evidence="1" id="KW-0378">Hydrolase</keyword>
<dbReference type="Gene3D" id="3.40.50.1000">
    <property type="entry name" value="HAD superfamily/HAD-like"/>
    <property type="match status" value="1"/>
</dbReference>
<evidence type="ECO:0000313" key="3">
    <source>
        <dbReference type="Proteomes" id="UP000619838"/>
    </source>
</evidence>
<evidence type="ECO:0000313" key="2">
    <source>
        <dbReference type="EMBL" id="MBF0637190.1"/>
    </source>
</evidence>
<dbReference type="SUPFAM" id="SSF56784">
    <property type="entry name" value="HAD-like"/>
    <property type="match status" value="1"/>
</dbReference>
<dbReference type="InterPro" id="IPR006439">
    <property type="entry name" value="HAD-SF_hydro_IA"/>
</dbReference>
<organism evidence="2 3">
    <name type="scientific">Prosthecochloris ethylica</name>
    <dbReference type="NCBI Taxonomy" id="2743976"/>
    <lineage>
        <taxon>Bacteria</taxon>
        <taxon>Pseudomonadati</taxon>
        <taxon>Chlorobiota</taxon>
        <taxon>Chlorobiia</taxon>
        <taxon>Chlorobiales</taxon>
        <taxon>Chlorobiaceae</taxon>
        <taxon>Prosthecochloris</taxon>
    </lineage>
</organism>
<name>A0ABR9XT90_9CHLB</name>
<reference evidence="2 3" key="1">
    <citation type="journal article" date="2020" name="Microorganisms">
        <title>Simultaneous Genome Sequencing of Prosthecochloris ethylica and Desulfuromonas acetoxidans within a Syntrophic Mixture Reveals Unique Pili and Protein Interactions.</title>
        <authorList>
            <person name="Kyndt J.A."/>
            <person name="Van Beeumen J.J."/>
            <person name="Meyer T.E."/>
        </authorList>
    </citation>
    <scope>NUCLEOTIDE SEQUENCE [LARGE SCALE GENOMIC DNA]</scope>
    <source>
        <strain evidence="2 3">N3</strain>
    </source>
</reference>
<dbReference type="InterPro" id="IPR051540">
    <property type="entry name" value="S-2-haloacid_dehalogenase"/>
</dbReference>
<protein>
    <submittedName>
        <fullName evidence="2">HAD hydrolase-like protein</fullName>
    </submittedName>
</protein>
<dbReference type="InterPro" id="IPR041492">
    <property type="entry name" value="HAD_2"/>
</dbReference>
<dbReference type="Pfam" id="PF13419">
    <property type="entry name" value="HAD_2"/>
    <property type="match status" value="1"/>
</dbReference>
<sequence>MPVQPCLHLQMYAFSNETAESVDAVLFHAGLKKFFLDIVSVDEVKSFKPNPGVYGYFLRKASASGDSSWLVSSNPFDVLGALSAGMKAVWIKRRSDMLNDPWGMAPTMTLKGMDYFAHQLTGVQQENVCVLSFVWEDPIE</sequence>
<dbReference type="PANTHER" id="PTHR43316">
    <property type="entry name" value="HYDROLASE, HALOACID DELAHOGENASE-RELATED"/>
    <property type="match status" value="1"/>
</dbReference>
<dbReference type="Proteomes" id="UP000619838">
    <property type="component" value="Unassembled WGS sequence"/>
</dbReference>
<gene>
    <name evidence="2" type="ORF">INT08_08405</name>
</gene>
<comment type="caution">
    <text evidence="2">The sequence shown here is derived from an EMBL/GenBank/DDBJ whole genome shotgun (WGS) entry which is preliminary data.</text>
</comment>
<accession>A0ABR9XT90</accession>